<sequence>MLNTVSIYLMLPKFIERQRNVKSNRTVKNLKLHVNLSWLMKPAVKLKKNVNCRWKGDSRKKCYDGLGNKKNTSNV</sequence>
<dbReference type="EMBL" id="EF082369">
    <property type="protein sequence ID" value="ABK21731.1"/>
    <property type="molecule type" value="mRNA"/>
</dbReference>
<dbReference type="AlphaFoldDB" id="A9NM70"/>
<name>A9NM70_PICSI</name>
<proteinExistence type="evidence at transcript level"/>
<reference evidence="1" key="1">
    <citation type="journal article" date="2008" name="BMC Genomics">
        <title>A conifer genomics resource of 200,000 spruce (Picea spp.) ESTs and 6,464 high-quality, sequence-finished full-length cDNAs for Sitka spruce (Picea sitchensis).</title>
        <authorList>
            <person name="Ralph S.G."/>
            <person name="Chun H.J."/>
            <person name="Kolosova N."/>
            <person name="Cooper D."/>
            <person name="Oddy C."/>
            <person name="Ritland C.E."/>
            <person name="Kirkpatrick R."/>
            <person name="Moore R."/>
            <person name="Barber S."/>
            <person name="Holt R.A."/>
            <person name="Jones S.J."/>
            <person name="Marra M.A."/>
            <person name="Douglas C.J."/>
            <person name="Ritland K."/>
            <person name="Bohlmann J."/>
        </authorList>
    </citation>
    <scope>NUCLEOTIDE SEQUENCE</scope>
    <source>
        <tissue evidence="1">Green portion of the leader tissue</tissue>
    </source>
</reference>
<accession>A9NM70</accession>
<protein>
    <submittedName>
        <fullName evidence="1">Uncharacterized protein</fullName>
    </submittedName>
</protein>
<evidence type="ECO:0000313" key="1">
    <source>
        <dbReference type="EMBL" id="ABK21731.1"/>
    </source>
</evidence>
<organism evidence="1">
    <name type="scientific">Picea sitchensis</name>
    <name type="common">Sitka spruce</name>
    <name type="synonym">Pinus sitchensis</name>
    <dbReference type="NCBI Taxonomy" id="3332"/>
    <lineage>
        <taxon>Eukaryota</taxon>
        <taxon>Viridiplantae</taxon>
        <taxon>Streptophyta</taxon>
        <taxon>Embryophyta</taxon>
        <taxon>Tracheophyta</taxon>
        <taxon>Spermatophyta</taxon>
        <taxon>Pinopsida</taxon>
        <taxon>Pinidae</taxon>
        <taxon>Conifers I</taxon>
        <taxon>Pinales</taxon>
        <taxon>Pinaceae</taxon>
        <taxon>Picea</taxon>
    </lineage>
</organism>